<proteinExistence type="predicted"/>
<keyword evidence="7" id="KW-1185">Reference proteome</keyword>
<keyword evidence="4" id="KW-1133">Transmembrane helix</keyword>
<evidence type="ECO:0008006" key="8">
    <source>
        <dbReference type="Google" id="ProtNLM"/>
    </source>
</evidence>
<dbReference type="AlphaFoldDB" id="A0AA39LI28"/>
<keyword evidence="4" id="KW-0472">Membrane</keyword>
<dbReference type="Gene3D" id="3.80.10.10">
    <property type="entry name" value="Ribonuclease Inhibitor"/>
    <property type="match status" value="3"/>
</dbReference>
<protein>
    <recommendedName>
        <fullName evidence="8">Ig-like domain-containing protein</fullName>
    </recommendedName>
</protein>
<gene>
    <name evidence="6" type="ORF">QR680_002342</name>
</gene>
<dbReference type="InterPro" id="IPR001611">
    <property type="entry name" value="Leu-rich_rpt"/>
</dbReference>
<dbReference type="SUPFAM" id="SSF52058">
    <property type="entry name" value="L domain-like"/>
    <property type="match status" value="2"/>
</dbReference>
<dbReference type="PANTHER" id="PTHR24366:SF96">
    <property type="entry name" value="LEUCINE RICH REPEAT CONTAINING 53"/>
    <property type="match status" value="1"/>
</dbReference>
<dbReference type="InterPro" id="IPR032675">
    <property type="entry name" value="LRR_dom_sf"/>
</dbReference>
<evidence type="ECO:0000256" key="3">
    <source>
        <dbReference type="SAM" id="MobiDB-lite"/>
    </source>
</evidence>
<feature type="transmembrane region" description="Helical" evidence="4">
    <location>
        <begin position="700"/>
        <end position="729"/>
    </location>
</feature>
<name>A0AA39LI28_9BILA</name>
<dbReference type="EMBL" id="JAUCMV010000005">
    <property type="protein sequence ID" value="KAK0397925.1"/>
    <property type="molecule type" value="Genomic_DNA"/>
</dbReference>
<feature type="region of interest" description="Disordered" evidence="3">
    <location>
        <begin position="672"/>
        <end position="694"/>
    </location>
</feature>
<evidence type="ECO:0000256" key="1">
    <source>
        <dbReference type="ARBA" id="ARBA00022614"/>
    </source>
</evidence>
<keyword evidence="2" id="KW-0677">Repeat</keyword>
<dbReference type="SMART" id="SM00369">
    <property type="entry name" value="LRR_TYP"/>
    <property type="match status" value="10"/>
</dbReference>
<dbReference type="Pfam" id="PF13855">
    <property type="entry name" value="LRR_8"/>
    <property type="match status" value="3"/>
</dbReference>
<evidence type="ECO:0000256" key="4">
    <source>
        <dbReference type="SAM" id="Phobius"/>
    </source>
</evidence>
<keyword evidence="4" id="KW-0812">Transmembrane</keyword>
<keyword evidence="5" id="KW-0732">Signal</keyword>
<evidence type="ECO:0000256" key="2">
    <source>
        <dbReference type="ARBA" id="ARBA00022737"/>
    </source>
</evidence>
<dbReference type="Proteomes" id="UP001175271">
    <property type="component" value="Unassembled WGS sequence"/>
</dbReference>
<reference evidence="6" key="1">
    <citation type="submission" date="2023-06" db="EMBL/GenBank/DDBJ databases">
        <title>Genomic analysis of the entomopathogenic nematode Steinernema hermaphroditum.</title>
        <authorList>
            <person name="Schwarz E.M."/>
            <person name="Heppert J.K."/>
            <person name="Baniya A."/>
            <person name="Schwartz H.T."/>
            <person name="Tan C.-H."/>
            <person name="Antoshechkin I."/>
            <person name="Sternberg P.W."/>
            <person name="Goodrich-Blair H."/>
            <person name="Dillman A.R."/>
        </authorList>
    </citation>
    <scope>NUCLEOTIDE SEQUENCE</scope>
    <source>
        <strain evidence="6">PS9179</strain>
        <tissue evidence="6">Whole animal</tissue>
    </source>
</reference>
<comment type="caution">
    <text evidence="6">The sequence shown here is derived from an EMBL/GenBank/DDBJ whole genome shotgun (WGS) entry which is preliminary data.</text>
</comment>
<evidence type="ECO:0000313" key="7">
    <source>
        <dbReference type="Proteomes" id="UP001175271"/>
    </source>
</evidence>
<dbReference type="PANTHER" id="PTHR24366">
    <property type="entry name" value="IG(IMMUNOGLOBULIN) AND LRR(LEUCINE RICH REPEAT) DOMAINS"/>
    <property type="match status" value="1"/>
</dbReference>
<keyword evidence="1" id="KW-0433">Leucine-rich repeat</keyword>
<evidence type="ECO:0000313" key="6">
    <source>
        <dbReference type="EMBL" id="KAK0397925.1"/>
    </source>
</evidence>
<organism evidence="6 7">
    <name type="scientific">Steinernema hermaphroditum</name>
    <dbReference type="NCBI Taxonomy" id="289476"/>
    <lineage>
        <taxon>Eukaryota</taxon>
        <taxon>Metazoa</taxon>
        <taxon>Ecdysozoa</taxon>
        <taxon>Nematoda</taxon>
        <taxon>Chromadorea</taxon>
        <taxon>Rhabditida</taxon>
        <taxon>Tylenchina</taxon>
        <taxon>Panagrolaimomorpha</taxon>
        <taxon>Strongyloidoidea</taxon>
        <taxon>Steinernematidae</taxon>
        <taxon>Steinernema</taxon>
    </lineage>
</organism>
<sequence length="753" mass="84645">MYITSKVTFFLFIFLPGAVANYHLCPRQCQCYADPIEHSRAIHLICKWEQVNTTNLEALGRLDAVRTLTIRCPHNARVKSSPPPRFFANLRNLDRLEIDRCKMADLPERLFEGMSQLYSLIIKNADLEQIPPTLFRPLSNLMALDLTGNKLRIEPQALGSLTNLIQLDMSNNSIPFLANTLASLHHLKILEMDHNELTNIDFRRFPPSLTDLSLRHNSINTIHFINESVSQLRRLDLSGNALENVASTGTVNVFPHSIRLLDISFNRISYITDNAFAHLQKLTTIDIRNNHLTEIKETALRAKANEQRRQVFVSGNPLKCSCSIQWMIHPENKEIPLVMDASQATCTSLVHLDANMSLSEAYSSQQFLCKYQSECLEGCECCLRPLGECRCQSTCPPGCTCWRSASASLRVPGENVVSCHRVRIDRLTPIPTMVTELHFPDVRMDAIGIDAIGRRDHLVLLNVSNSRISGLTQEALSQFPRLQTLDMSNTHIEALPHNALRSNPALTTLYLHDNKLKNIDLSVLSTLSSTSLKHLTLGGNRNQFTCSCTVPSDMQIWLLSSDTRKKISDFDDIQCKFDETNTMVYLYEIDPLQNGTLCVSMSTTSSTVSPTLDQTPSIGVSQSSRKASVTTKPFPTAATILTHSSEATLEEEEPPTDIILSTRERIFTFASESPSTKAPPRIRPTTRDSRPSRRNANTHAFMTIVIFLLLLTVVCLLFAIGSTVYYRFIRQSQSYIQKRNSAPRADEEVPLNL</sequence>
<dbReference type="InterPro" id="IPR003591">
    <property type="entry name" value="Leu-rich_rpt_typical-subtyp"/>
</dbReference>
<feature type="signal peptide" evidence="5">
    <location>
        <begin position="1"/>
        <end position="20"/>
    </location>
</feature>
<dbReference type="PROSITE" id="PS51450">
    <property type="entry name" value="LRR"/>
    <property type="match status" value="1"/>
</dbReference>
<accession>A0AA39LI28</accession>
<feature type="chain" id="PRO_5041407945" description="Ig-like domain-containing protein" evidence="5">
    <location>
        <begin position="21"/>
        <end position="753"/>
    </location>
</feature>
<evidence type="ECO:0000256" key="5">
    <source>
        <dbReference type="SAM" id="SignalP"/>
    </source>
</evidence>